<evidence type="ECO:0000256" key="6">
    <source>
        <dbReference type="ARBA" id="ARBA00022842"/>
    </source>
</evidence>
<evidence type="ECO:0000256" key="1">
    <source>
        <dbReference type="ARBA" id="ARBA00022679"/>
    </source>
</evidence>
<dbReference type="InterPro" id="IPR029056">
    <property type="entry name" value="Ribokinase-like"/>
</dbReference>
<evidence type="ECO:0000256" key="3">
    <source>
        <dbReference type="ARBA" id="ARBA00022741"/>
    </source>
</evidence>
<comment type="activity regulation">
    <text evidence="9">Activated by a monovalent cation that binds near, but not in, the active site. The most likely occupant of the site in vivo is potassium. Ion binding induces a conformational change that may alter substrate affinity.</text>
</comment>
<dbReference type="EC" id="2.7.1.15" evidence="9"/>
<feature type="binding site" evidence="9">
    <location>
        <position position="256"/>
    </location>
    <ligand>
        <name>K(+)</name>
        <dbReference type="ChEBI" id="CHEBI:29103"/>
    </ligand>
</feature>
<dbReference type="Gene3D" id="3.40.1190.20">
    <property type="match status" value="1"/>
</dbReference>
<feature type="binding site" evidence="9">
    <location>
        <begin position="230"/>
        <end position="235"/>
    </location>
    <ligand>
        <name>ATP</name>
        <dbReference type="ChEBI" id="CHEBI:30616"/>
    </ligand>
</feature>
<feature type="binding site" evidence="9">
    <location>
        <position position="297"/>
    </location>
    <ligand>
        <name>K(+)</name>
        <dbReference type="ChEBI" id="CHEBI:29103"/>
    </ligand>
</feature>
<evidence type="ECO:0000256" key="8">
    <source>
        <dbReference type="ARBA" id="ARBA00023277"/>
    </source>
</evidence>
<feature type="binding site" evidence="9">
    <location>
        <position position="262"/>
    </location>
    <ligand>
        <name>substrate</name>
    </ligand>
</feature>
<evidence type="ECO:0000256" key="2">
    <source>
        <dbReference type="ARBA" id="ARBA00022723"/>
    </source>
</evidence>
<dbReference type="SUPFAM" id="SSF53613">
    <property type="entry name" value="Ribokinase-like"/>
    <property type="match status" value="1"/>
</dbReference>
<feature type="binding site" evidence="9">
    <location>
        <position position="258"/>
    </location>
    <ligand>
        <name>K(+)</name>
        <dbReference type="ChEBI" id="CHEBI:29103"/>
    </ligand>
</feature>
<protein>
    <recommendedName>
        <fullName evidence="9">Ribokinase</fullName>
        <shortName evidence="9">RK</shortName>
        <ecNumber evidence="9">2.7.1.15</ecNumber>
    </recommendedName>
</protein>
<dbReference type="InterPro" id="IPR011877">
    <property type="entry name" value="Ribokinase"/>
</dbReference>
<gene>
    <name evidence="9" type="primary">rbsK</name>
    <name evidence="11" type="ORF">OH818_17870</name>
</gene>
<dbReference type="RefSeq" id="WP_268879853.1">
    <property type="nucleotide sequence ID" value="NZ_CP114029.1"/>
</dbReference>
<feature type="binding site" evidence="9">
    <location>
        <position position="292"/>
    </location>
    <ligand>
        <name>K(+)</name>
        <dbReference type="ChEBI" id="CHEBI:29103"/>
    </ligand>
</feature>
<keyword evidence="12" id="KW-1185">Reference proteome</keyword>
<feature type="binding site" evidence="9">
    <location>
        <position position="295"/>
    </location>
    <ligand>
        <name>K(+)</name>
        <dbReference type="ChEBI" id="CHEBI:29103"/>
    </ligand>
</feature>
<comment type="catalytic activity">
    <reaction evidence="9">
        <text>D-ribose + ATP = D-ribose 5-phosphate + ADP + H(+)</text>
        <dbReference type="Rhea" id="RHEA:13697"/>
        <dbReference type="ChEBI" id="CHEBI:15378"/>
        <dbReference type="ChEBI" id="CHEBI:30616"/>
        <dbReference type="ChEBI" id="CHEBI:47013"/>
        <dbReference type="ChEBI" id="CHEBI:78346"/>
        <dbReference type="ChEBI" id="CHEBI:456216"/>
        <dbReference type="EC" id="2.7.1.15"/>
    </reaction>
</comment>
<comment type="pathway">
    <text evidence="9">Carbohydrate metabolism; D-ribose degradation; D-ribose 5-phosphate from beta-D-ribopyranose: step 2/2.</text>
</comment>
<keyword evidence="2 9" id="KW-0479">Metal-binding</keyword>
<dbReference type="EMBL" id="CP114029">
    <property type="protein sequence ID" value="WAP67396.1"/>
    <property type="molecule type" value="Genomic_DNA"/>
</dbReference>
<dbReference type="InterPro" id="IPR011611">
    <property type="entry name" value="PfkB_dom"/>
</dbReference>
<feature type="active site" description="Proton acceptor" evidence="9">
    <location>
        <position position="262"/>
    </location>
</feature>
<feature type="binding site" evidence="9">
    <location>
        <position position="145"/>
    </location>
    <ligand>
        <name>substrate</name>
    </ligand>
</feature>
<feature type="binding site" evidence="9">
    <location>
        <begin position="18"/>
        <end position="20"/>
    </location>
    <ligand>
        <name>substrate</name>
    </ligand>
</feature>
<proteinExistence type="inferred from homology"/>
<comment type="subcellular location">
    <subcellularLocation>
        <location evidence="9">Cytoplasm</location>
    </subcellularLocation>
</comment>
<comment type="caution">
    <text evidence="9">Lacks conserved residue(s) required for the propagation of feature annotation.</text>
</comment>
<keyword evidence="4 9" id="KW-0418">Kinase</keyword>
<evidence type="ECO:0000256" key="4">
    <source>
        <dbReference type="ARBA" id="ARBA00022777"/>
    </source>
</evidence>
<dbReference type="PANTHER" id="PTHR10584">
    <property type="entry name" value="SUGAR KINASE"/>
    <property type="match status" value="1"/>
</dbReference>
<dbReference type="Pfam" id="PF00294">
    <property type="entry name" value="PfkB"/>
    <property type="match status" value="1"/>
</dbReference>
<dbReference type="InterPro" id="IPR002139">
    <property type="entry name" value="Ribo/fructo_kinase"/>
</dbReference>
<comment type="function">
    <text evidence="9">Catalyzes the phosphorylation of ribose at O-5 in a reaction requiring ATP and magnesium. The resulting D-ribose-5-phosphate can then be used either for sythesis of nucleotides, histidine, and tryptophan, or as a component of the pentose phosphate pathway.</text>
</comment>
<keyword evidence="9" id="KW-0963">Cytoplasm</keyword>
<evidence type="ECO:0000313" key="11">
    <source>
        <dbReference type="EMBL" id="WAP67396.1"/>
    </source>
</evidence>
<comment type="subunit">
    <text evidence="9">Homodimer.</text>
</comment>
<keyword evidence="6 9" id="KW-0460">Magnesium</keyword>
<keyword evidence="8 9" id="KW-0119">Carbohydrate metabolism</keyword>
<evidence type="ECO:0000259" key="10">
    <source>
        <dbReference type="Pfam" id="PF00294"/>
    </source>
</evidence>
<keyword evidence="1 9" id="KW-0808">Transferase</keyword>
<feature type="binding site" evidence="9">
    <location>
        <begin position="46"/>
        <end position="50"/>
    </location>
    <ligand>
        <name>substrate</name>
    </ligand>
</feature>
<dbReference type="HAMAP" id="MF_01987">
    <property type="entry name" value="Ribokinase"/>
    <property type="match status" value="1"/>
</dbReference>
<dbReference type="PANTHER" id="PTHR10584:SF166">
    <property type="entry name" value="RIBOKINASE"/>
    <property type="match status" value="1"/>
</dbReference>
<organism evidence="11 12">
    <name type="scientific">Jiella pelagia</name>
    <dbReference type="NCBI Taxonomy" id="2986949"/>
    <lineage>
        <taxon>Bacteria</taxon>
        <taxon>Pseudomonadati</taxon>
        <taxon>Pseudomonadota</taxon>
        <taxon>Alphaproteobacteria</taxon>
        <taxon>Hyphomicrobiales</taxon>
        <taxon>Aurantimonadaceae</taxon>
        <taxon>Jiella</taxon>
    </lineage>
</organism>
<keyword evidence="5 9" id="KW-0067">ATP-binding</keyword>
<dbReference type="CDD" id="cd01174">
    <property type="entry name" value="ribokinase"/>
    <property type="match status" value="1"/>
</dbReference>
<evidence type="ECO:0000256" key="5">
    <source>
        <dbReference type="ARBA" id="ARBA00022840"/>
    </source>
</evidence>
<keyword evidence="3 9" id="KW-0547">Nucleotide-binding</keyword>
<evidence type="ECO:0000256" key="7">
    <source>
        <dbReference type="ARBA" id="ARBA00022958"/>
    </source>
</evidence>
<feature type="domain" description="Carbohydrate kinase PfkB" evidence="10">
    <location>
        <begin position="11"/>
        <end position="304"/>
    </location>
</feature>
<dbReference type="Proteomes" id="UP001164020">
    <property type="component" value="Chromosome"/>
</dbReference>
<evidence type="ECO:0000256" key="9">
    <source>
        <dbReference type="HAMAP-Rule" id="MF_01987"/>
    </source>
</evidence>
<evidence type="ECO:0000313" key="12">
    <source>
        <dbReference type="Proteomes" id="UP001164020"/>
    </source>
</evidence>
<comment type="similarity">
    <text evidence="9">Belongs to the carbohydrate kinase PfkB family. Ribokinase subfamily.</text>
</comment>
<reference evidence="11" key="1">
    <citation type="submission" date="2022-12" db="EMBL/GenBank/DDBJ databases">
        <title>Jiella pelagia sp. nov., isolated from phosphonate enriched culture of Northwest Pacific surface seawater.</title>
        <authorList>
            <person name="Shin D.Y."/>
            <person name="Hwang C.Y."/>
        </authorList>
    </citation>
    <scope>NUCLEOTIDE SEQUENCE</scope>
    <source>
        <strain evidence="11">HL-NP1</strain>
    </source>
</reference>
<comment type="cofactor">
    <cofactor evidence="9">
        <name>Mg(2+)</name>
        <dbReference type="ChEBI" id="CHEBI:18420"/>
    </cofactor>
    <text evidence="9">Requires a divalent cation, most likely magnesium in vivo, as an electrophilic catalyst to aid phosphoryl group transfer. It is the chelate of the metal and the nucleotide that is the actual substrate.</text>
</comment>
<sequence>MTGTATERPVVFVFGSVNVDLVCRVAAIARPGETVLSARYEQLYGGKGANQAVAAKRCSALPVAFAGAVGDDDLGRGARRQLDDEGIDTASLATAEERTGCAFIAIDEAGENAITVASGANLEADAAAIDPQLFRKSSVLVLQMEIPLGQCRTAAERMAAAGGRVVVNLAPVPTGLTQEELASILAVSHVLVVNESELAAASRVAGISGGTSQETADRLARQFGLTVIATLGGEGVLIADGRGTTHVPALPIAVVDTTGAGDTFVGVFASGLAGDLSIEAAARRAAVAASLACRKIGAQTAMPSAAEIDAALANP</sequence>
<feature type="binding site" evidence="9">
    <location>
        <begin position="261"/>
        <end position="262"/>
    </location>
    <ligand>
        <name>ATP</name>
        <dbReference type="ChEBI" id="CHEBI:30616"/>
    </ligand>
</feature>
<keyword evidence="7 9" id="KW-0630">Potassium</keyword>
<dbReference type="PRINTS" id="PR00990">
    <property type="entry name" value="RIBOKINASE"/>
</dbReference>
<accession>A0ABY7BUF5</accession>
<feature type="binding site" evidence="9">
    <location>
        <position position="194"/>
    </location>
    <ligand>
        <name>ATP</name>
        <dbReference type="ChEBI" id="CHEBI:30616"/>
    </ligand>
</feature>
<name>A0ABY7BUF5_9HYPH</name>